<evidence type="ECO:0000256" key="2">
    <source>
        <dbReference type="SAM" id="Phobius"/>
    </source>
</evidence>
<keyword evidence="2" id="KW-0472">Membrane</keyword>
<evidence type="ECO:0000313" key="3">
    <source>
        <dbReference type="EnsemblPlants" id="TraesCS5A02G194900.2"/>
    </source>
</evidence>
<feature type="region of interest" description="Disordered" evidence="1">
    <location>
        <begin position="243"/>
        <end position="267"/>
    </location>
</feature>
<dbReference type="PANTHER" id="PTHR33868">
    <property type="entry name" value="EXPRESSED PROTEIN"/>
    <property type="match status" value="1"/>
</dbReference>
<reference evidence="3" key="1">
    <citation type="submission" date="2018-08" db="EMBL/GenBank/DDBJ databases">
        <authorList>
            <person name="Rossello M."/>
        </authorList>
    </citation>
    <scope>NUCLEOTIDE SEQUENCE [LARGE SCALE GENOMIC DNA]</scope>
    <source>
        <strain evidence="3">cv. Chinese Spring</strain>
    </source>
</reference>
<protein>
    <submittedName>
        <fullName evidence="3">Uncharacterized protein</fullName>
    </submittedName>
</protein>
<accession>A0A3B6KI01</accession>
<dbReference type="SMR" id="A0A3B6KI01"/>
<keyword evidence="2" id="KW-0812">Transmembrane</keyword>
<dbReference type="PANTHER" id="PTHR33868:SF2">
    <property type="entry name" value="EXPRESSED PROTEIN"/>
    <property type="match status" value="1"/>
</dbReference>
<organism evidence="3">
    <name type="scientific">Triticum aestivum</name>
    <name type="common">Wheat</name>
    <dbReference type="NCBI Taxonomy" id="4565"/>
    <lineage>
        <taxon>Eukaryota</taxon>
        <taxon>Viridiplantae</taxon>
        <taxon>Streptophyta</taxon>
        <taxon>Embryophyta</taxon>
        <taxon>Tracheophyta</taxon>
        <taxon>Spermatophyta</taxon>
        <taxon>Magnoliopsida</taxon>
        <taxon>Liliopsida</taxon>
        <taxon>Poales</taxon>
        <taxon>Poaceae</taxon>
        <taxon>BOP clade</taxon>
        <taxon>Pooideae</taxon>
        <taxon>Triticodae</taxon>
        <taxon>Triticeae</taxon>
        <taxon>Triticinae</taxon>
        <taxon>Triticum</taxon>
    </lineage>
</organism>
<name>A0A3B6KI01_WHEAT</name>
<gene>
    <name evidence="3" type="primary">LOC123103568</name>
</gene>
<dbReference type="AlphaFoldDB" id="A0A3B6KI01"/>
<evidence type="ECO:0000313" key="4">
    <source>
        <dbReference type="Proteomes" id="UP000019116"/>
    </source>
</evidence>
<feature type="transmembrane region" description="Helical" evidence="2">
    <location>
        <begin position="451"/>
        <end position="475"/>
    </location>
</feature>
<dbReference type="Gramene" id="TraesSTA5A03G02652930.2">
    <property type="protein sequence ID" value="TraesSTA5A03G02652930.2"/>
    <property type="gene ID" value="TraesSTA5A03G02652930"/>
</dbReference>
<dbReference type="Gramene" id="TraesCS5A03G0499400.2">
    <property type="protein sequence ID" value="TraesCS5A03G0499400.2.CDS"/>
    <property type="gene ID" value="TraesCS5A03G0499400"/>
</dbReference>
<sequence>MAAAEARAAWQRAANRCLFQEDAKRAPKLACCPPTMQQHEANSGNPTSPRDCHIPNFMHLNWNPMNSNQPIDAWFLQLQPNFGCHKVLSGEHLNYMGGEANAKKVDSFSPVSTLDDINTKKSECPSEPPWMISTAFMKQTSEAPCEGCPQTSLKCRGNSNNFLHEDKEVMDFKTFDPLFPKKPKKACYEMDPPWEQDRKSQPWWQVADEEGLASLVAERAMQHIENNDLPKPTQIVRIHGAKLNGHENKDGCGNSSSSSGKESQPQLHDTMMCSYSLSSTNEMNSSDGGGWQQTRKNDAHGILLLCYSWKYLRGTQDSYSSGDHTPGSKPTYQNQKDAERAQLLDALRHSQTRAREAEVAAKNAHDEKDHVVKLLFRQASHLFACKQWLKMLQLENICLQLRLKEHQIAAMFPELPWTVMKDEKAEPEGERKGRAKKKGRRQNKEGGFCKAIMFAVGVGIVGAGLLLGWTFGWLLPRL</sequence>
<evidence type="ECO:0000256" key="1">
    <source>
        <dbReference type="SAM" id="MobiDB-lite"/>
    </source>
</evidence>
<keyword evidence="2" id="KW-1133">Transmembrane helix</keyword>
<dbReference type="OMA" id="HESKDDY"/>
<dbReference type="Gramene" id="TraesCS5A02G194900.2">
    <property type="protein sequence ID" value="TraesCS5A02G194900.2"/>
    <property type="gene ID" value="TraesCS5A02G194900"/>
</dbReference>
<dbReference type="EnsemblPlants" id="TraesCS5A02G194900.2">
    <property type="protein sequence ID" value="TraesCS5A02G194900.2"/>
    <property type="gene ID" value="TraesCS5A02G194900"/>
</dbReference>
<keyword evidence="4" id="KW-1185">Reference proteome</keyword>
<proteinExistence type="predicted"/>
<dbReference type="Proteomes" id="UP000019116">
    <property type="component" value="Chromosome 5A"/>
</dbReference>
<reference evidence="3" key="2">
    <citation type="submission" date="2018-10" db="UniProtKB">
        <authorList>
            <consortium name="EnsemblPlants"/>
        </authorList>
    </citation>
    <scope>IDENTIFICATION</scope>
</reference>